<evidence type="ECO:0000256" key="1">
    <source>
        <dbReference type="SAM" id="MobiDB-lite"/>
    </source>
</evidence>
<dbReference type="EMBL" id="LLXI01001212">
    <property type="protein sequence ID" value="PKY52487.1"/>
    <property type="molecule type" value="Genomic_DNA"/>
</dbReference>
<evidence type="ECO:0000313" key="3">
    <source>
        <dbReference type="Proteomes" id="UP000234323"/>
    </source>
</evidence>
<reference evidence="2 3" key="1">
    <citation type="submission" date="2015-10" db="EMBL/GenBank/DDBJ databases">
        <title>Genome analyses suggest a sexual origin of heterokaryosis in a supposedly ancient asexual fungus.</title>
        <authorList>
            <person name="Ropars J."/>
            <person name="Sedzielewska K."/>
            <person name="Noel J."/>
            <person name="Charron P."/>
            <person name="Farinelli L."/>
            <person name="Marton T."/>
            <person name="Kruger M."/>
            <person name="Pelin A."/>
            <person name="Brachmann A."/>
            <person name="Corradi N."/>
        </authorList>
    </citation>
    <scope>NUCLEOTIDE SEQUENCE [LARGE SCALE GENOMIC DNA]</scope>
    <source>
        <strain evidence="2 3">A4</strain>
    </source>
</reference>
<proteinExistence type="predicted"/>
<dbReference type="AlphaFoldDB" id="A0A2I1H0U7"/>
<organism evidence="2 3">
    <name type="scientific">Rhizophagus irregularis</name>
    <dbReference type="NCBI Taxonomy" id="588596"/>
    <lineage>
        <taxon>Eukaryota</taxon>
        <taxon>Fungi</taxon>
        <taxon>Fungi incertae sedis</taxon>
        <taxon>Mucoromycota</taxon>
        <taxon>Glomeromycotina</taxon>
        <taxon>Glomeromycetes</taxon>
        <taxon>Glomerales</taxon>
        <taxon>Glomeraceae</taxon>
        <taxon>Rhizophagus</taxon>
    </lineage>
</organism>
<dbReference type="OrthoDB" id="2374214at2759"/>
<feature type="compositionally biased region" description="Basic and acidic residues" evidence="1">
    <location>
        <begin position="31"/>
        <end position="41"/>
    </location>
</feature>
<dbReference type="Proteomes" id="UP000234323">
    <property type="component" value="Unassembled WGS sequence"/>
</dbReference>
<feature type="region of interest" description="Disordered" evidence="1">
    <location>
        <begin position="1"/>
        <end position="41"/>
    </location>
</feature>
<name>A0A2I1H0U7_9GLOM</name>
<dbReference type="VEuPathDB" id="FungiDB:RhiirA1_497521"/>
<evidence type="ECO:0000313" key="2">
    <source>
        <dbReference type="EMBL" id="PKY52487.1"/>
    </source>
</evidence>
<protein>
    <submittedName>
        <fullName evidence="2">Uncharacterized protein</fullName>
    </submittedName>
</protein>
<gene>
    <name evidence="2" type="ORF">RhiirA4_547196</name>
</gene>
<keyword evidence="3" id="KW-1185">Reference proteome</keyword>
<accession>A0A2I1H0U7</accession>
<comment type="caution">
    <text evidence="2">The sequence shown here is derived from an EMBL/GenBank/DDBJ whole genome shotgun (WGS) entry which is preliminary data.</text>
</comment>
<dbReference type="VEuPathDB" id="FungiDB:FUN_022052"/>
<dbReference type="VEuPathDB" id="FungiDB:RhiirFUN_025987"/>
<sequence length="289" mass="34210">METKIHDFADHDIKEHDDKSVEESESTEDNESVKESNIDFNRKSKKIKDRKIALRKNTNRIHKTISEEGKKIILDYMKDWIKGGKKPSNPFKILAKKLKDSSDYDYNSKAICDYYWNKLDPRLDHSAFSQEEKKYIFEFVEEYQRTNNGSMNPPWKDLQPKVQTKFGKIRSRNSLKNVWNSNKRRTDRLTKEVKRNEVNMIEEDTIEGKNEIKDKGVISEIEDKKEIKSEDEIKVIGEIKNKNEIEGVPEKMHQLFNEPGTSTKQEKLELRYLLNDEDENDKNDDMDLD</sequence>
<feature type="compositionally biased region" description="Basic and acidic residues" evidence="1">
    <location>
        <begin position="1"/>
        <end position="22"/>
    </location>
</feature>